<dbReference type="Proteomes" id="UP000887578">
    <property type="component" value="Unplaced"/>
</dbReference>
<accession>A0A914QWF2</accession>
<sequence length="134" mass="14765">MVRVLFNPDSLDLNNVIYPLQTGGYFFTGISRQRGAGVGDILRSLWRFVLPAVKAIGKEGLAATATTLGNISEGQTPKEAIKRNAMSSAKRLLETATNNLEQNGRGFSCQRNRVKGRLIKTKLPQKTRRTDIFG</sequence>
<keyword evidence="1" id="KW-1185">Reference proteome</keyword>
<evidence type="ECO:0000313" key="2">
    <source>
        <dbReference type="WBParaSite" id="PDA_v2.g3396.t1"/>
    </source>
</evidence>
<reference evidence="2" key="1">
    <citation type="submission" date="2022-11" db="UniProtKB">
        <authorList>
            <consortium name="WormBaseParasite"/>
        </authorList>
    </citation>
    <scope>IDENTIFICATION</scope>
</reference>
<dbReference type="AlphaFoldDB" id="A0A914QWF2"/>
<organism evidence="1 2">
    <name type="scientific">Panagrolaimus davidi</name>
    <dbReference type="NCBI Taxonomy" id="227884"/>
    <lineage>
        <taxon>Eukaryota</taxon>
        <taxon>Metazoa</taxon>
        <taxon>Ecdysozoa</taxon>
        <taxon>Nematoda</taxon>
        <taxon>Chromadorea</taxon>
        <taxon>Rhabditida</taxon>
        <taxon>Tylenchina</taxon>
        <taxon>Panagrolaimomorpha</taxon>
        <taxon>Panagrolaimoidea</taxon>
        <taxon>Panagrolaimidae</taxon>
        <taxon>Panagrolaimus</taxon>
    </lineage>
</organism>
<protein>
    <submittedName>
        <fullName evidence="2">Uncharacterized protein</fullName>
    </submittedName>
</protein>
<proteinExistence type="predicted"/>
<dbReference type="WBParaSite" id="PDA_v2.g3396.t1">
    <property type="protein sequence ID" value="PDA_v2.g3396.t1"/>
    <property type="gene ID" value="PDA_v2.g3396"/>
</dbReference>
<evidence type="ECO:0000313" key="1">
    <source>
        <dbReference type="Proteomes" id="UP000887578"/>
    </source>
</evidence>
<name>A0A914QWF2_9BILA</name>